<evidence type="ECO:0000256" key="8">
    <source>
        <dbReference type="ARBA" id="ARBA00022490"/>
    </source>
</evidence>
<dbReference type="InterPro" id="IPR050054">
    <property type="entry name" value="UPRTase/APRTase"/>
</dbReference>
<gene>
    <name evidence="13" type="primary">apt</name>
    <name evidence="13" type="ORF">RDn1_066</name>
</gene>
<evidence type="ECO:0000256" key="5">
    <source>
        <dbReference type="ARBA" id="ARBA00008391"/>
    </source>
</evidence>
<evidence type="ECO:0000259" key="12">
    <source>
        <dbReference type="Pfam" id="PF00156"/>
    </source>
</evidence>
<evidence type="ECO:0000313" key="14">
    <source>
        <dbReference type="Proteomes" id="UP000282196"/>
    </source>
</evidence>
<dbReference type="CDD" id="cd06223">
    <property type="entry name" value="PRTases_typeI"/>
    <property type="match status" value="1"/>
</dbReference>
<keyword evidence="14" id="KW-1185">Reference proteome</keyword>
<evidence type="ECO:0000256" key="3">
    <source>
        <dbReference type="ARBA" id="ARBA00004496"/>
    </source>
</evidence>
<comment type="catalytic activity">
    <reaction evidence="1">
        <text>AMP + diphosphate = 5-phospho-alpha-D-ribose 1-diphosphate + adenine</text>
        <dbReference type="Rhea" id="RHEA:16609"/>
        <dbReference type="ChEBI" id="CHEBI:16708"/>
        <dbReference type="ChEBI" id="CHEBI:33019"/>
        <dbReference type="ChEBI" id="CHEBI:58017"/>
        <dbReference type="ChEBI" id="CHEBI:456215"/>
        <dbReference type="EC" id="2.4.2.7"/>
    </reaction>
</comment>
<reference evidence="13 14" key="1">
    <citation type="journal article" date="2019" name="ISME J.">
        <title>Genome analyses of uncultured TG2/ZB3 bacteria in 'Margulisbacteria' specifically attached to ectosymbiotic spirochetes of protists in the termite gut.</title>
        <authorList>
            <person name="Utami Y.D."/>
            <person name="Kuwahara H."/>
            <person name="Igai K."/>
            <person name="Murakami T."/>
            <person name="Sugaya K."/>
            <person name="Morikawa T."/>
            <person name="Nagura Y."/>
            <person name="Yuki M."/>
            <person name="Deevong P."/>
            <person name="Inoue T."/>
            <person name="Kihara K."/>
            <person name="Lo N."/>
            <person name="Yamada A."/>
            <person name="Ohkuma M."/>
            <person name="Hongoh Y."/>
        </authorList>
    </citation>
    <scope>NUCLEOTIDE SEQUENCE [LARGE SCALE GENOMIC DNA]</scope>
    <source>
        <strain evidence="13">RsDinE6-01</strain>
    </source>
</reference>
<dbReference type="PANTHER" id="PTHR32315">
    <property type="entry name" value="ADENINE PHOSPHORIBOSYLTRANSFERASE"/>
    <property type="match status" value="1"/>
</dbReference>
<keyword evidence="11" id="KW-0660">Purine salvage</keyword>
<dbReference type="EMBL" id="BGZP01000001">
    <property type="protein sequence ID" value="GBR77407.1"/>
    <property type="molecule type" value="Genomic_DNA"/>
</dbReference>
<keyword evidence="9 13" id="KW-0328">Glycosyltransferase</keyword>
<evidence type="ECO:0000256" key="1">
    <source>
        <dbReference type="ARBA" id="ARBA00000868"/>
    </source>
</evidence>
<keyword evidence="8" id="KW-0963">Cytoplasm</keyword>
<dbReference type="SUPFAM" id="SSF53271">
    <property type="entry name" value="PRTase-like"/>
    <property type="match status" value="1"/>
</dbReference>
<dbReference type="GO" id="GO:0002055">
    <property type="term" value="F:adenine binding"/>
    <property type="evidence" value="ECO:0007669"/>
    <property type="project" value="TreeGrafter"/>
</dbReference>
<dbReference type="InterPro" id="IPR000836">
    <property type="entry name" value="PRTase_dom"/>
</dbReference>
<dbReference type="GO" id="GO:0044209">
    <property type="term" value="P:AMP salvage"/>
    <property type="evidence" value="ECO:0007669"/>
    <property type="project" value="TreeGrafter"/>
</dbReference>
<dbReference type="GO" id="GO:0003999">
    <property type="term" value="F:adenine phosphoribosyltransferase activity"/>
    <property type="evidence" value="ECO:0007669"/>
    <property type="project" value="UniProtKB-EC"/>
</dbReference>
<evidence type="ECO:0000256" key="11">
    <source>
        <dbReference type="ARBA" id="ARBA00022726"/>
    </source>
</evidence>
<evidence type="ECO:0000256" key="6">
    <source>
        <dbReference type="ARBA" id="ARBA00011738"/>
    </source>
</evidence>
<dbReference type="PANTHER" id="PTHR32315:SF3">
    <property type="entry name" value="ADENINE PHOSPHORIBOSYLTRANSFERASE"/>
    <property type="match status" value="1"/>
</dbReference>
<dbReference type="NCBIfam" id="NF002636">
    <property type="entry name" value="PRK02304.1-5"/>
    <property type="match status" value="1"/>
</dbReference>
<dbReference type="InterPro" id="IPR029057">
    <property type="entry name" value="PRTase-like"/>
</dbReference>
<comment type="similarity">
    <text evidence="5">Belongs to the purine/pyrimidine phosphoribosyltransferase family.</text>
</comment>
<evidence type="ECO:0000256" key="7">
    <source>
        <dbReference type="ARBA" id="ARBA00011893"/>
    </source>
</evidence>
<keyword evidence="10" id="KW-0808">Transferase</keyword>
<dbReference type="Pfam" id="PF00156">
    <property type="entry name" value="Pribosyltran"/>
    <property type="match status" value="1"/>
</dbReference>
<dbReference type="AlphaFoldDB" id="A0A388TJB8"/>
<dbReference type="FunFam" id="3.40.50.2020:FF:000004">
    <property type="entry name" value="Adenine phosphoribosyltransferase"/>
    <property type="match status" value="1"/>
</dbReference>
<dbReference type="Proteomes" id="UP000282196">
    <property type="component" value="Unassembled WGS sequence"/>
</dbReference>
<dbReference type="GO" id="GO:0016208">
    <property type="term" value="F:AMP binding"/>
    <property type="evidence" value="ECO:0007669"/>
    <property type="project" value="TreeGrafter"/>
</dbReference>
<evidence type="ECO:0000256" key="9">
    <source>
        <dbReference type="ARBA" id="ARBA00022676"/>
    </source>
</evidence>
<comment type="function">
    <text evidence="2">Catalyzes a salvage reaction resulting in the formation of AMP, that is energically less costly than de novo synthesis.</text>
</comment>
<comment type="pathway">
    <text evidence="4">Purine metabolism; AMP biosynthesis via salvage pathway; AMP from adenine: step 1/1.</text>
</comment>
<dbReference type="GO" id="GO:0006168">
    <property type="term" value="P:adenine salvage"/>
    <property type="evidence" value="ECO:0007669"/>
    <property type="project" value="TreeGrafter"/>
</dbReference>
<evidence type="ECO:0000256" key="2">
    <source>
        <dbReference type="ARBA" id="ARBA00003968"/>
    </source>
</evidence>
<protein>
    <recommendedName>
        <fullName evidence="7">adenine phosphoribosyltransferase</fullName>
        <ecNumber evidence="7">2.4.2.7</ecNumber>
    </recommendedName>
</protein>
<organism evidence="13 14">
    <name type="scientific">Candidatus Termititenax dinenymphae</name>
    <dbReference type="NCBI Taxonomy" id="2218523"/>
    <lineage>
        <taxon>Bacteria</taxon>
        <taxon>Bacillati</taxon>
        <taxon>Candidatus Margulisiibacteriota</taxon>
        <taxon>Candidatus Termititenacia</taxon>
        <taxon>Candidatus Termititenacales</taxon>
        <taxon>Candidatus Termititenacaceae</taxon>
        <taxon>Candidatus Termititenax</taxon>
    </lineage>
</organism>
<proteinExistence type="inferred from homology"/>
<feature type="domain" description="Phosphoribosyltransferase" evidence="12">
    <location>
        <begin position="40"/>
        <end position="142"/>
    </location>
</feature>
<comment type="subcellular location">
    <subcellularLocation>
        <location evidence="3">Cytoplasm</location>
    </subcellularLocation>
</comment>
<accession>A0A388TJB8</accession>
<name>A0A388TJB8_9BACT</name>
<comment type="subunit">
    <text evidence="6">Homodimer.</text>
</comment>
<sequence length="168" mass="18648">MLQKIDQAITSFPDFPVKGVIFRDLNPIYKKPELLKGLVQEFAKAAQKLGKYDYIAGIEARGFILATALAYELNCAFIPVRKKGKLPGKLHTVTYQLEYGEDTLEIQEDANLQNAKVLAVDDVFATGGTMRGVLELLRKCGADPHFGVIMDIKLTDRQTLGVPNFALF</sequence>
<dbReference type="GO" id="GO:0005737">
    <property type="term" value="C:cytoplasm"/>
    <property type="evidence" value="ECO:0007669"/>
    <property type="project" value="UniProtKB-SubCell"/>
</dbReference>
<dbReference type="GO" id="GO:0006166">
    <property type="term" value="P:purine ribonucleoside salvage"/>
    <property type="evidence" value="ECO:0007669"/>
    <property type="project" value="UniProtKB-KW"/>
</dbReference>
<comment type="caution">
    <text evidence="13">The sequence shown here is derived from an EMBL/GenBank/DDBJ whole genome shotgun (WGS) entry which is preliminary data.</text>
</comment>
<evidence type="ECO:0000256" key="10">
    <source>
        <dbReference type="ARBA" id="ARBA00022679"/>
    </source>
</evidence>
<dbReference type="Gene3D" id="3.40.50.2020">
    <property type="match status" value="1"/>
</dbReference>
<evidence type="ECO:0000313" key="13">
    <source>
        <dbReference type="EMBL" id="GBR77407.1"/>
    </source>
</evidence>
<evidence type="ECO:0000256" key="4">
    <source>
        <dbReference type="ARBA" id="ARBA00004659"/>
    </source>
</evidence>
<dbReference type="EC" id="2.4.2.7" evidence="7"/>